<dbReference type="InterPro" id="IPR000477">
    <property type="entry name" value="RT_dom"/>
</dbReference>
<dbReference type="EMBL" id="JANPWB010000009">
    <property type="protein sequence ID" value="KAJ1155394.1"/>
    <property type="molecule type" value="Genomic_DNA"/>
</dbReference>
<dbReference type="InterPro" id="IPR052055">
    <property type="entry name" value="Hepadnavirus_pol/RT"/>
</dbReference>
<feature type="compositionally biased region" description="Low complexity" evidence="3">
    <location>
        <begin position="446"/>
        <end position="487"/>
    </location>
</feature>
<feature type="domain" description="Reverse transcriptase" evidence="4">
    <location>
        <begin position="589"/>
        <end position="784"/>
    </location>
</feature>
<feature type="compositionally biased region" description="Polar residues" evidence="3">
    <location>
        <begin position="219"/>
        <end position="232"/>
    </location>
</feature>
<feature type="compositionally biased region" description="Basic residues" evidence="3">
    <location>
        <begin position="79"/>
        <end position="97"/>
    </location>
</feature>
<keyword evidence="6" id="KW-1185">Reference proteome</keyword>
<comment type="similarity">
    <text evidence="1">Belongs to the beta type-B retroviral polymerase family. HERV class-II K(HML-2) pol subfamily.</text>
</comment>
<dbReference type="GO" id="GO:0004523">
    <property type="term" value="F:RNA-DNA hybrid ribonuclease activity"/>
    <property type="evidence" value="ECO:0007669"/>
    <property type="project" value="UniProtKB-EC"/>
</dbReference>
<reference evidence="5" key="1">
    <citation type="journal article" date="2022" name="bioRxiv">
        <title>Sequencing and chromosome-scale assembly of the giantPleurodeles waltlgenome.</title>
        <authorList>
            <person name="Brown T."/>
            <person name="Elewa A."/>
            <person name="Iarovenko S."/>
            <person name="Subramanian E."/>
            <person name="Araus A.J."/>
            <person name="Petzold A."/>
            <person name="Susuki M."/>
            <person name="Suzuki K.-i.T."/>
            <person name="Hayashi T."/>
            <person name="Toyoda A."/>
            <person name="Oliveira C."/>
            <person name="Osipova E."/>
            <person name="Leigh N.D."/>
            <person name="Simon A."/>
            <person name="Yun M.H."/>
        </authorList>
    </citation>
    <scope>NUCLEOTIDE SEQUENCE</scope>
    <source>
        <strain evidence="5">20211129_DDA</strain>
        <tissue evidence="5">Liver</tissue>
    </source>
</reference>
<proteinExistence type="inferred from homology"/>
<evidence type="ECO:0000313" key="5">
    <source>
        <dbReference type="EMBL" id="KAJ1155394.1"/>
    </source>
</evidence>
<name>A0AAV7RSW3_PLEWA</name>
<dbReference type="CDD" id="cd03714">
    <property type="entry name" value="RT_DIRS1"/>
    <property type="match status" value="1"/>
</dbReference>
<evidence type="ECO:0000313" key="6">
    <source>
        <dbReference type="Proteomes" id="UP001066276"/>
    </source>
</evidence>
<dbReference type="PROSITE" id="PS50878">
    <property type="entry name" value="RT_POL"/>
    <property type="match status" value="1"/>
</dbReference>
<dbReference type="Pfam" id="PF00078">
    <property type="entry name" value="RVT_1"/>
    <property type="match status" value="1"/>
</dbReference>
<dbReference type="Gene3D" id="3.10.10.10">
    <property type="entry name" value="HIV Type 1 Reverse Transcriptase, subunit A, domain 1"/>
    <property type="match status" value="1"/>
</dbReference>
<evidence type="ECO:0000256" key="3">
    <source>
        <dbReference type="SAM" id="MobiDB-lite"/>
    </source>
</evidence>
<dbReference type="PANTHER" id="PTHR33050:SF8">
    <property type="entry name" value="REVERSE TRANSCRIPTASE DOMAIN-CONTAINING PROTEIN"/>
    <property type="match status" value="1"/>
</dbReference>
<evidence type="ECO:0000256" key="1">
    <source>
        <dbReference type="ARBA" id="ARBA00010879"/>
    </source>
</evidence>
<feature type="compositionally biased region" description="Polar residues" evidence="3">
    <location>
        <begin position="49"/>
        <end position="64"/>
    </location>
</feature>
<dbReference type="Proteomes" id="UP001066276">
    <property type="component" value="Chromosome 5"/>
</dbReference>
<feature type="region of interest" description="Disordered" evidence="3">
    <location>
        <begin position="49"/>
        <end position="159"/>
    </location>
</feature>
<feature type="region of interest" description="Disordered" evidence="3">
    <location>
        <begin position="212"/>
        <end position="234"/>
    </location>
</feature>
<accession>A0AAV7RSW3</accession>
<evidence type="ECO:0000256" key="2">
    <source>
        <dbReference type="ARBA" id="ARBA00012180"/>
    </source>
</evidence>
<dbReference type="AlphaFoldDB" id="A0AAV7RSW3"/>
<dbReference type="PANTHER" id="PTHR33050">
    <property type="entry name" value="REVERSE TRANSCRIPTASE DOMAIN-CONTAINING PROTEIN"/>
    <property type="match status" value="1"/>
</dbReference>
<feature type="compositionally biased region" description="Polar residues" evidence="3">
    <location>
        <begin position="413"/>
        <end position="429"/>
    </location>
</feature>
<dbReference type="InterPro" id="IPR043128">
    <property type="entry name" value="Rev_trsase/Diguanyl_cyclase"/>
</dbReference>
<dbReference type="Gene3D" id="3.30.70.270">
    <property type="match status" value="1"/>
</dbReference>
<dbReference type="SUPFAM" id="SSF56672">
    <property type="entry name" value="DNA/RNA polymerases"/>
    <property type="match status" value="1"/>
</dbReference>
<sequence>MEDHGSPTLFSPEENPEEADVWSRFMAMGQAKGLEWAKVMVAAQGVQQSGNPALTSTNEVQPSDSGLCLLSDERGAAPAKRKRPARAAARSKLKRSKKDTADIELPEGPSTPQPDSGPRGPGKDNKEQEAAGGGGDPLAAVRVAPGASTPSAEDQTSQPAVYVACRPTIGAPGQGLQVGLGKMMEAMHSFMASAKAIAGLGADELSASSGRAGAGQVWGQDTNGTPTAQGNASALGAGVADGVSLHTAAGGSDRANSVRPDPPLLSGRSSLAWRVPLEARERIWKREFIDIFSLLTFAKEGADITVPCKEVDKHKWKRKVKPEESIDNWLEAFAMLSTVIMEKFPEQGPALCKYNRVIYEEYTRNGGTGWLNYDREFRQKWNRHQRWRGTAVKLNSGCSTWVTAAGLQAATRLSQSTNRQGHSILNSSLGPPFKGGPHRGGEEPHSTGSTTTHAGCTTTEHALGAPGANSPTTAPSAPAGTQQPTATKGTGQTSQRVPIPFPNSPNCPESQHNTIAPSPISFSTLAHILKDYPRPSERVMLFRGFSEGFRIPYAGPSVTREANNLQSAKEAPGIVQEKLEMELQLGRVAGPFARPPLPNFIVSPLGIVPKKELGKYRMIHHLSYPKGASVNDYLEEGSCSVGYASFDEAVDLVRAAGIGALMAKADIESAFRLLPVHPGSFHLLGMKWAGQYFYDKCMPMGCAVSCSLFETFACFLEWALKEQKPPGSSLHYLDDFLFIGKAGSDECRATLNAFEHLSRALGVPLAPEKTQGPSECLTFLGIEIDSTSGICRLPEDKVTALQADIRRVLSKDKATLATIQSLLGRLNFAAKIIPAGRIFAWRVARATAKWTKFREACPHAMKEMTPFKAEWWRLVQWNKG</sequence>
<protein>
    <recommendedName>
        <fullName evidence="2">ribonuclease H</fullName>
        <ecNumber evidence="2">3.1.26.4</ecNumber>
    </recommendedName>
</protein>
<feature type="region of interest" description="Disordered" evidence="3">
    <location>
        <begin position="413"/>
        <end position="515"/>
    </location>
</feature>
<feature type="compositionally biased region" description="Polar residues" evidence="3">
    <location>
        <begin position="506"/>
        <end position="515"/>
    </location>
</feature>
<dbReference type="InterPro" id="IPR043502">
    <property type="entry name" value="DNA/RNA_pol_sf"/>
</dbReference>
<evidence type="ECO:0000259" key="4">
    <source>
        <dbReference type="PROSITE" id="PS50878"/>
    </source>
</evidence>
<comment type="caution">
    <text evidence="5">The sequence shown here is derived from an EMBL/GenBank/DDBJ whole genome shotgun (WGS) entry which is preliminary data.</text>
</comment>
<feature type="compositionally biased region" description="Polar residues" evidence="3">
    <location>
        <begin position="148"/>
        <end position="159"/>
    </location>
</feature>
<dbReference type="EC" id="3.1.26.4" evidence="2"/>
<organism evidence="5 6">
    <name type="scientific">Pleurodeles waltl</name>
    <name type="common">Iberian ribbed newt</name>
    <dbReference type="NCBI Taxonomy" id="8319"/>
    <lineage>
        <taxon>Eukaryota</taxon>
        <taxon>Metazoa</taxon>
        <taxon>Chordata</taxon>
        <taxon>Craniata</taxon>
        <taxon>Vertebrata</taxon>
        <taxon>Euteleostomi</taxon>
        <taxon>Amphibia</taxon>
        <taxon>Batrachia</taxon>
        <taxon>Caudata</taxon>
        <taxon>Salamandroidea</taxon>
        <taxon>Salamandridae</taxon>
        <taxon>Pleurodelinae</taxon>
        <taxon>Pleurodeles</taxon>
    </lineage>
</organism>
<gene>
    <name evidence="5" type="ORF">NDU88_008124</name>
</gene>